<evidence type="ECO:0000256" key="6">
    <source>
        <dbReference type="ARBA" id="ARBA00034078"/>
    </source>
</evidence>
<comment type="cofactor">
    <cofactor evidence="7">
        <name>[2Fe-2S] cluster</name>
        <dbReference type="ChEBI" id="CHEBI:190135"/>
    </cofactor>
    <text evidence="7">Binds 1 [2Fe-2S] cluster.</text>
</comment>
<keyword evidence="9" id="KW-1185">Reference proteome</keyword>
<reference evidence="8 9" key="2">
    <citation type="submission" date="2018-12" db="EMBL/GenBank/DDBJ databases">
        <title>Rhizobacter gummiphilus sp. nov., a rubber-degrading bacterium isolated from the soil of a botanical garden in Japan.</title>
        <authorList>
            <person name="Shunsuke S.S."/>
        </authorList>
    </citation>
    <scope>NUCLEOTIDE SEQUENCE [LARGE SCALE GENOMIC DNA]</scope>
    <source>
        <strain evidence="8 9">S-16</strain>
    </source>
</reference>
<accession>A0A3N7HSE5</accession>
<dbReference type="GO" id="GO:0046872">
    <property type="term" value="F:metal ion binding"/>
    <property type="evidence" value="ECO:0007669"/>
    <property type="project" value="UniProtKB-KW"/>
</dbReference>
<feature type="binding site" evidence="7">
    <location>
        <position position="131"/>
    </location>
    <ligand>
        <name>[2Fe-2S] cluster</name>
        <dbReference type="ChEBI" id="CHEBI:190135"/>
    </ligand>
</feature>
<feature type="binding site" evidence="7">
    <location>
        <position position="91"/>
    </location>
    <ligand>
        <name>[2Fe-2S] cluster</name>
        <dbReference type="ChEBI" id="CHEBI:190135"/>
    </ligand>
</feature>
<comment type="cofactor">
    <cofactor evidence="6">
        <name>[2Fe-2S] cluster</name>
        <dbReference type="ChEBI" id="CHEBI:190135"/>
    </cofactor>
</comment>
<keyword evidence="5 7" id="KW-0411">Iron-sulfur</keyword>
<evidence type="ECO:0000256" key="2">
    <source>
        <dbReference type="ARBA" id="ARBA00022714"/>
    </source>
</evidence>
<evidence type="ECO:0000313" key="8">
    <source>
        <dbReference type="EMBL" id="RQP25124.1"/>
    </source>
</evidence>
<protein>
    <submittedName>
        <fullName evidence="8">Formate dehydrogenase subunit gamma</fullName>
    </submittedName>
</protein>
<dbReference type="EMBL" id="QUSW01000002">
    <property type="protein sequence ID" value="RQP25124.1"/>
    <property type="molecule type" value="Genomic_DNA"/>
</dbReference>
<dbReference type="InterPro" id="IPR036249">
    <property type="entry name" value="Thioredoxin-like_sf"/>
</dbReference>
<comment type="caution">
    <text evidence="8">The sequence shown here is derived from an EMBL/GenBank/DDBJ whole genome shotgun (WGS) entry which is preliminary data.</text>
</comment>
<dbReference type="GO" id="GO:0016491">
    <property type="term" value="F:oxidoreductase activity"/>
    <property type="evidence" value="ECO:0007669"/>
    <property type="project" value="InterPro"/>
</dbReference>
<evidence type="ECO:0000313" key="9">
    <source>
        <dbReference type="Proteomes" id="UP000267464"/>
    </source>
</evidence>
<dbReference type="AlphaFoldDB" id="A0A3N7HSE5"/>
<keyword evidence="4 7" id="KW-0408">Iron</keyword>
<keyword evidence="3 7" id="KW-0479">Metal-binding</keyword>
<name>A0A3N7HSE5_9BURK</name>
<evidence type="ECO:0000256" key="5">
    <source>
        <dbReference type="ARBA" id="ARBA00023014"/>
    </source>
</evidence>
<dbReference type="SUPFAM" id="SSF52833">
    <property type="entry name" value="Thioredoxin-like"/>
    <property type="match status" value="1"/>
</dbReference>
<evidence type="ECO:0000256" key="1">
    <source>
        <dbReference type="ARBA" id="ARBA00010643"/>
    </source>
</evidence>
<dbReference type="InterPro" id="IPR028431">
    <property type="entry name" value="NADP_DH_HndA-like"/>
</dbReference>
<dbReference type="PANTHER" id="PTHR43342">
    <property type="entry name" value="NADH-QUINONE OXIDOREDUCTASE, E SUBUNIT"/>
    <property type="match status" value="1"/>
</dbReference>
<dbReference type="GO" id="GO:0051537">
    <property type="term" value="F:2 iron, 2 sulfur cluster binding"/>
    <property type="evidence" value="ECO:0007669"/>
    <property type="project" value="UniProtKB-KW"/>
</dbReference>
<dbReference type="PIRSF" id="PIRSF000216">
    <property type="entry name" value="NADH_DH_24kDa"/>
    <property type="match status" value="1"/>
</dbReference>
<reference evidence="8 9" key="1">
    <citation type="submission" date="2018-08" db="EMBL/GenBank/DDBJ databases">
        <authorList>
            <person name="Khan S.A."/>
            <person name="Jeon C.O."/>
            <person name="Chun B.H."/>
            <person name="Jeong S.E."/>
        </authorList>
    </citation>
    <scope>NUCLEOTIDE SEQUENCE [LARGE SCALE GENOMIC DNA]</scope>
    <source>
        <strain evidence="8 9">S-16</strain>
    </source>
</reference>
<evidence type="ECO:0000256" key="7">
    <source>
        <dbReference type="PIRSR" id="PIRSR000216-1"/>
    </source>
</evidence>
<dbReference type="InterPro" id="IPR002023">
    <property type="entry name" value="NuoE-like"/>
</dbReference>
<dbReference type="Gene3D" id="1.10.10.1590">
    <property type="entry name" value="NADH-quinone oxidoreductase subunit E"/>
    <property type="match status" value="1"/>
</dbReference>
<keyword evidence="2 7" id="KW-0001">2Fe-2S</keyword>
<dbReference type="NCBIfam" id="NF004638">
    <property type="entry name" value="PRK05988.1"/>
    <property type="match status" value="1"/>
</dbReference>
<dbReference type="Gene3D" id="3.40.30.10">
    <property type="entry name" value="Glutaredoxin"/>
    <property type="match status" value="1"/>
</dbReference>
<sequence length="165" mass="17809">MTTPRDSQPADPMVVVNGVLDRLRSEPGALLPILHEVQDALGHIPGEVVPVIAEALNLSRAEVHGVVTYYHHFRSQPPGRHVVQVCRAEACQSCGADELLAGAETVLGCKAHATRPDGMVSLEPVYCLGMCAMSPAIMVDDKPRGRVTLDDLRRLEAQWKEAVAS</sequence>
<feature type="binding site" evidence="7">
    <location>
        <position position="86"/>
    </location>
    <ligand>
        <name>[2Fe-2S] cluster</name>
        <dbReference type="ChEBI" id="CHEBI:190135"/>
    </ligand>
</feature>
<dbReference type="Pfam" id="PF01257">
    <property type="entry name" value="2Fe-2S_thioredx"/>
    <property type="match status" value="1"/>
</dbReference>
<evidence type="ECO:0000256" key="4">
    <source>
        <dbReference type="ARBA" id="ARBA00023004"/>
    </source>
</evidence>
<dbReference type="InterPro" id="IPR041921">
    <property type="entry name" value="NuoE_N"/>
</dbReference>
<evidence type="ECO:0000256" key="3">
    <source>
        <dbReference type="ARBA" id="ARBA00022723"/>
    </source>
</evidence>
<dbReference type="CDD" id="cd03081">
    <property type="entry name" value="TRX_Fd_NuoE_FDH_gamma"/>
    <property type="match status" value="1"/>
</dbReference>
<dbReference type="Proteomes" id="UP000267464">
    <property type="component" value="Unassembled WGS sequence"/>
</dbReference>
<gene>
    <name evidence="8" type="ORF">DZC73_09745</name>
</gene>
<feature type="binding site" evidence="7">
    <location>
        <position position="127"/>
    </location>
    <ligand>
        <name>[2Fe-2S] cluster</name>
        <dbReference type="ChEBI" id="CHEBI:190135"/>
    </ligand>
</feature>
<dbReference type="PANTHER" id="PTHR43342:SF1">
    <property type="entry name" value="BIFURCATING [FEFE] HYDROGENASE GAMMA SUBUNIT"/>
    <property type="match status" value="1"/>
</dbReference>
<proteinExistence type="inferred from homology"/>
<dbReference type="RefSeq" id="WP_124540031.1">
    <property type="nucleotide sequence ID" value="NZ_QUSW01000002.1"/>
</dbReference>
<organism evidence="8 9">
    <name type="scientific">Piscinibacter terrae</name>
    <dbReference type="NCBI Taxonomy" id="2496871"/>
    <lineage>
        <taxon>Bacteria</taxon>
        <taxon>Pseudomonadati</taxon>
        <taxon>Pseudomonadota</taxon>
        <taxon>Betaproteobacteria</taxon>
        <taxon>Burkholderiales</taxon>
        <taxon>Sphaerotilaceae</taxon>
        <taxon>Piscinibacter</taxon>
    </lineage>
</organism>
<comment type="similarity">
    <text evidence="1">Belongs to the complex I 24 kDa subunit family.</text>
</comment>
<dbReference type="OrthoDB" id="9807941at2"/>